<keyword evidence="6" id="KW-1185">Reference proteome</keyword>
<feature type="region of interest" description="Disordered" evidence="3">
    <location>
        <begin position="156"/>
        <end position="197"/>
    </location>
</feature>
<evidence type="ECO:0000259" key="4">
    <source>
        <dbReference type="Pfam" id="PF04111"/>
    </source>
</evidence>
<dbReference type="STRING" id="1054147.F4QES6"/>
<dbReference type="InterPro" id="IPR007243">
    <property type="entry name" value="Atg6/Beclin"/>
</dbReference>
<dbReference type="GO" id="GO:0006995">
    <property type="term" value="P:cellular response to nitrogen starvation"/>
    <property type="evidence" value="ECO:0007669"/>
    <property type="project" value="TreeGrafter"/>
</dbReference>
<dbReference type="GO" id="GO:0034272">
    <property type="term" value="C:phosphatidylinositol 3-kinase complex, class III, type II"/>
    <property type="evidence" value="ECO:0007669"/>
    <property type="project" value="TreeGrafter"/>
</dbReference>
<feature type="compositionally biased region" description="Low complexity" evidence="3">
    <location>
        <begin position="1228"/>
        <end position="1243"/>
    </location>
</feature>
<comment type="similarity">
    <text evidence="1">Belongs to the beclin family.</text>
</comment>
<dbReference type="PANTHER" id="PTHR12768">
    <property type="entry name" value="BECLIN 1"/>
    <property type="match status" value="1"/>
</dbReference>
<feature type="compositionally biased region" description="Low complexity" evidence="3">
    <location>
        <begin position="85"/>
        <end position="104"/>
    </location>
</feature>
<dbReference type="EMBL" id="GL883029">
    <property type="protein sequence ID" value="EGG13337.1"/>
    <property type="molecule type" value="Genomic_DNA"/>
</dbReference>
<dbReference type="Pfam" id="PF04111">
    <property type="entry name" value="APG6"/>
    <property type="match status" value="1"/>
</dbReference>
<keyword evidence="2" id="KW-0175">Coiled coil</keyword>
<dbReference type="KEGG" id="dfa:DFA_11098"/>
<dbReference type="OMA" id="KLIPMGN"/>
<evidence type="ECO:0000313" key="6">
    <source>
        <dbReference type="Proteomes" id="UP000007797"/>
    </source>
</evidence>
<feature type="coiled-coil region" evidence="2">
    <location>
        <begin position="924"/>
        <end position="975"/>
    </location>
</feature>
<dbReference type="GO" id="GO:0043548">
    <property type="term" value="F:phosphatidylinositol 3-kinase binding"/>
    <property type="evidence" value="ECO:0007669"/>
    <property type="project" value="TreeGrafter"/>
</dbReference>
<dbReference type="InterPro" id="IPR038274">
    <property type="entry name" value="Atg6/Beclin_C_sf"/>
</dbReference>
<feature type="domain" description="Atg6 BARA" evidence="4">
    <location>
        <begin position="1011"/>
        <end position="1197"/>
    </location>
</feature>
<feature type="compositionally biased region" description="Polar residues" evidence="3">
    <location>
        <begin position="156"/>
        <end position="168"/>
    </location>
</feature>
<proteinExistence type="inferred from homology"/>
<dbReference type="GO" id="GO:0000407">
    <property type="term" value="C:phagophore assembly site"/>
    <property type="evidence" value="ECO:0007669"/>
    <property type="project" value="TreeGrafter"/>
</dbReference>
<name>F4QES6_CACFS</name>
<protein>
    <submittedName>
        <fullName evidence="5">Autophagy protein 6</fullName>
    </submittedName>
</protein>
<evidence type="ECO:0000256" key="1">
    <source>
        <dbReference type="ARBA" id="ARBA00005965"/>
    </source>
</evidence>
<dbReference type="GO" id="GO:0034271">
    <property type="term" value="C:phosphatidylinositol 3-kinase complex, class III, type I"/>
    <property type="evidence" value="ECO:0007669"/>
    <property type="project" value="TreeGrafter"/>
</dbReference>
<reference evidence="6" key="1">
    <citation type="journal article" date="2011" name="Genome Res.">
        <title>Phylogeny-wide analysis of social amoeba genomes highlights ancient origins for complex intercellular communication.</title>
        <authorList>
            <person name="Heidel A.J."/>
            <person name="Lawal H.M."/>
            <person name="Felder M."/>
            <person name="Schilde C."/>
            <person name="Helps N.R."/>
            <person name="Tunggal B."/>
            <person name="Rivero F."/>
            <person name="John U."/>
            <person name="Schleicher M."/>
            <person name="Eichinger L."/>
            <person name="Platzer M."/>
            <person name="Noegel A.A."/>
            <person name="Schaap P."/>
            <person name="Gloeckner G."/>
        </authorList>
    </citation>
    <scope>NUCLEOTIDE SEQUENCE [LARGE SCALE GENOMIC DNA]</scope>
    <source>
        <strain evidence="6">SH3</strain>
    </source>
</reference>
<dbReference type="Proteomes" id="UP000007797">
    <property type="component" value="Unassembled WGS sequence"/>
</dbReference>
<feature type="region of interest" description="Disordered" evidence="3">
    <location>
        <begin position="36"/>
        <end position="109"/>
    </location>
</feature>
<evidence type="ECO:0000256" key="3">
    <source>
        <dbReference type="SAM" id="MobiDB-lite"/>
    </source>
</evidence>
<dbReference type="OrthoDB" id="20368at2759"/>
<organism evidence="5 6">
    <name type="scientific">Cavenderia fasciculata</name>
    <name type="common">Slime mold</name>
    <name type="synonym">Dictyostelium fasciculatum</name>
    <dbReference type="NCBI Taxonomy" id="261658"/>
    <lineage>
        <taxon>Eukaryota</taxon>
        <taxon>Amoebozoa</taxon>
        <taxon>Evosea</taxon>
        <taxon>Eumycetozoa</taxon>
        <taxon>Dictyostelia</taxon>
        <taxon>Acytosteliales</taxon>
        <taxon>Cavenderiaceae</taxon>
        <taxon>Cavenderia</taxon>
    </lineage>
</organism>
<dbReference type="PANTHER" id="PTHR12768:SF7">
    <property type="entry name" value="BECLIN-1-LIKE PROTEIN A"/>
    <property type="match status" value="1"/>
</dbReference>
<sequence>MICLSLIITTSSLSSSSSSSPLIVLIFEMYNINSNNNNNNNNNNSSKNINIKNKNDDQQQQQQQQPLQPSSDWVMVNDQYRQQQTTTTSTPTTHTTSKSIPIPTVNNNNHTNIFSTTPSSTSSITTFIQKTFSSSSSPPNHTTVGFNTIQQNLEHTNKNTSTNTSPILASTRIPTTTNTSSSSSSSSNPIPIPSLRKNSGSSFKLDSFLMGIHHHIGSPSSSSPTPSPIDKEAAYQQQLNSVVTLEHPHPSPASLNTTTTTSLSSSQEKRCNYCQSSRVVVNDHNNVITNNLNNIAFSPSTTNAIQGFANQGFNNNNIDNNNGFGNLNGSSTILSTSPTTSAVLSGQKQQLIQRHLHHHPAIVELAMNVEMLQQYKMQQHVVSVSQQPLNSLDVSQESLISAYNSSEHYSSVYYNILTQLDLVDQRPSQYQSHLNEIDNFLQQLEKFSQGLNIQIFNRLGDNIKLIYDHLTLIKNDLIDIQRNNISSVQFKGYLTITNHTLNNLDKSTQQFTLKFLHSITPFMSVPAVLFNDTLKKYAKITITKHKLTPLGCEWNITLQFERNFMDVIKYCDPIKSITILVYHSSSQTPQYFHVKNKPIIISEEKQFIGSVSHFCVELIPLLQKVDGSLTSSLGGFYMTYLYHVFQNKQENFQNLKLIDYVYYLKARNPNYLKEVIPNFIKHLYYDPLFFHLWNERCIHFVSMKESIVPNEFLGRLISNKFSFLISFDEKNFIVYFTRGISQTIHTELFTTIQALITFIQSNQFISIIIYAKENDVQPISYFNTIIPLSVTTVEQQNSSLVTIQQSPRDSNHLKSTTTTNDKSITLCGPCISLIREFLEKLNIETQSENATYIQFLKDNSIDINTILTTTTPVIPTIKSSPLTFASTFSQNSSSSASGGGSSLITSVDLSIIKEQDRKWAQYTYQALDEEMAAMEEIEKELMKEYMGLEDQMDDIVEMRIKLDGIHKEIREEEKKHYSEVNQFYQGYFSMIDEKLLMERQIASTREDIESLSEINLLRELFQISFEKVDEHTIVKINDLHLGTLPPKHKVEWDEINGAMGLIVLLVHIIAKQLNYNFIKYKLIPMGNKPIIQSKFDKEAYPLYGGDDVYFKTTFMLWGRTEHKFDVGLEALLSCVNELCSLAFTKYNLQFAFKIDRDKIGGKNGHQSIRVSGNTEVNWTKALKYMVTNIKCIIPHLSKELSSNTPTTSSSILSSSSSSVFSSSSSSTILSSSSSSINNNNNNNPIKEEEEVIL</sequence>
<gene>
    <name evidence="5" type="primary">atg6A</name>
    <name evidence="5" type="ORF">DFA_11098</name>
</gene>
<dbReference type="GO" id="GO:0000423">
    <property type="term" value="P:mitophagy"/>
    <property type="evidence" value="ECO:0007669"/>
    <property type="project" value="TreeGrafter"/>
</dbReference>
<feature type="compositionally biased region" description="Low complexity" evidence="3">
    <location>
        <begin position="36"/>
        <end position="65"/>
    </location>
</feature>
<accession>F4QES6</accession>
<dbReference type="GeneID" id="14865990"/>
<dbReference type="GO" id="GO:0000045">
    <property type="term" value="P:autophagosome assembly"/>
    <property type="evidence" value="ECO:0007669"/>
    <property type="project" value="TreeGrafter"/>
</dbReference>
<dbReference type="InterPro" id="IPR040455">
    <property type="entry name" value="Atg6_BARA"/>
</dbReference>
<dbReference type="GO" id="GO:0045324">
    <property type="term" value="P:late endosome to vacuole transport"/>
    <property type="evidence" value="ECO:0007669"/>
    <property type="project" value="TreeGrafter"/>
</dbReference>
<dbReference type="Gene3D" id="1.10.418.40">
    <property type="entry name" value="Autophagy protein 6/Beclin 1"/>
    <property type="match status" value="1"/>
</dbReference>
<evidence type="ECO:0000313" key="5">
    <source>
        <dbReference type="EMBL" id="EGG13337.1"/>
    </source>
</evidence>
<feature type="region of interest" description="Disordered" evidence="3">
    <location>
        <begin position="1228"/>
        <end position="1253"/>
    </location>
</feature>
<evidence type="ECO:0000256" key="2">
    <source>
        <dbReference type="SAM" id="Coils"/>
    </source>
</evidence>
<feature type="compositionally biased region" description="Low complexity" evidence="3">
    <location>
        <begin position="173"/>
        <end position="189"/>
    </location>
</feature>
<dbReference type="RefSeq" id="XP_004350041.1">
    <property type="nucleotide sequence ID" value="XM_004349991.1"/>
</dbReference>
<dbReference type="GO" id="GO:0030674">
    <property type="term" value="F:protein-macromolecule adaptor activity"/>
    <property type="evidence" value="ECO:0007669"/>
    <property type="project" value="TreeGrafter"/>
</dbReference>
<dbReference type="AlphaFoldDB" id="F4QES6"/>